<dbReference type="AlphaFoldDB" id="A0AAD5M1F4"/>
<proteinExistence type="predicted"/>
<organism evidence="1 2">
    <name type="scientific">Parelaphostrongylus tenuis</name>
    <name type="common">Meningeal worm</name>
    <dbReference type="NCBI Taxonomy" id="148309"/>
    <lineage>
        <taxon>Eukaryota</taxon>
        <taxon>Metazoa</taxon>
        <taxon>Ecdysozoa</taxon>
        <taxon>Nematoda</taxon>
        <taxon>Chromadorea</taxon>
        <taxon>Rhabditida</taxon>
        <taxon>Rhabditina</taxon>
        <taxon>Rhabditomorpha</taxon>
        <taxon>Strongyloidea</taxon>
        <taxon>Metastrongylidae</taxon>
        <taxon>Parelaphostrongylus</taxon>
    </lineage>
</organism>
<dbReference type="EMBL" id="JAHQIW010000570">
    <property type="protein sequence ID" value="KAJ1348863.1"/>
    <property type="molecule type" value="Genomic_DNA"/>
</dbReference>
<evidence type="ECO:0000313" key="1">
    <source>
        <dbReference type="EMBL" id="KAJ1348863.1"/>
    </source>
</evidence>
<keyword evidence="2" id="KW-1185">Reference proteome</keyword>
<gene>
    <name evidence="1" type="ORF">KIN20_004256</name>
</gene>
<comment type="caution">
    <text evidence="1">The sequence shown here is derived from an EMBL/GenBank/DDBJ whole genome shotgun (WGS) entry which is preliminary data.</text>
</comment>
<protein>
    <submittedName>
        <fullName evidence="1">Uncharacterized protein</fullName>
    </submittedName>
</protein>
<reference evidence="1" key="1">
    <citation type="submission" date="2021-06" db="EMBL/GenBank/DDBJ databases">
        <title>Parelaphostrongylus tenuis whole genome reference sequence.</title>
        <authorList>
            <person name="Garwood T.J."/>
            <person name="Larsen P.A."/>
            <person name="Fountain-Jones N.M."/>
            <person name="Garbe J.R."/>
            <person name="Macchietto M.G."/>
            <person name="Kania S.A."/>
            <person name="Gerhold R.W."/>
            <person name="Richards J.E."/>
            <person name="Wolf T.M."/>
        </authorList>
    </citation>
    <scope>NUCLEOTIDE SEQUENCE</scope>
    <source>
        <strain evidence="1">MNPRO001-30</strain>
        <tissue evidence="1">Meninges</tissue>
    </source>
</reference>
<dbReference type="Proteomes" id="UP001196413">
    <property type="component" value="Unassembled WGS sequence"/>
</dbReference>
<accession>A0AAD5M1F4</accession>
<evidence type="ECO:0000313" key="2">
    <source>
        <dbReference type="Proteomes" id="UP001196413"/>
    </source>
</evidence>
<name>A0AAD5M1F4_PARTN</name>
<sequence length="206" mass="23269">MTDTTCANETESSLMPICFRQVWYTIFTNGSYPPPPPFRFKRRYIALTNRSGLADGLKFGTDPLMVSFVVHEHVTAMIHNASLQCSDVIANSGAPIGECSWANWHCQKPVILSKNKNSIFTPTMNVFDEEITANWQLCKVHLEYQRDCKNILEGKKAPLTAKTFSSGEEGKEIVILELDSAKSLTTRECKDIKATCDLKRRRKESE</sequence>